<dbReference type="AlphaFoldDB" id="A0A4C1Y0M2"/>
<dbReference type="Proteomes" id="UP000299102">
    <property type="component" value="Unassembled WGS sequence"/>
</dbReference>
<organism evidence="1 2">
    <name type="scientific">Eumeta variegata</name>
    <name type="common">Bagworm moth</name>
    <name type="synonym">Eumeta japonica</name>
    <dbReference type="NCBI Taxonomy" id="151549"/>
    <lineage>
        <taxon>Eukaryota</taxon>
        <taxon>Metazoa</taxon>
        <taxon>Ecdysozoa</taxon>
        <taxon>Arthropoda</taxon>
        <taxon>Hexapoda</taxon>
        <taxon>Insecta</taxon>
        <taxon>Pterygota</taxon>
        <taxon>Neoptera</taxon>
        <taxon>Endopterygota</taxon>
        <taxon>Lepidoptera</taxon>
        <taxon>Glossata</taxon>
        <taxon>Ditrysia</taxon>
        <taxon>Tineoidea</taxon>
        <taxon>Psychidae</taxon>
        <taxon>Oiketicinae</taxon>
        <taxon>Eumeta</taxon>
    </lineage>
</organism>
<evidence type="ECO:0000313" key="1">
    <source>
        <dbReference type="EMBL" id="GBP67955.1"/>
    </source>
</evidence>
<reference evidence="1 2" key="1">
    <citation type="journal article" date="2019" name="Commun. Biol.">
        <title>The bagworm genome reveals a unique fibroin gene that provides high tensile strength.</title>
        <authorList>
            <person name="Kono N."/>
            <person name="Nakamura H."/>
            <person name="Ohtoshi R."/>
            <person name="Tomita M."/>
            <person name="Numata K."/>
            <person name="Arakawa K."/>
        </authorList>
    </citation>
    <scope>NUCLEOTIDE SEQUENCE [LARGE SCALE GENOMIC DNA]</scope>
</reference>
<comment type="caution">
    <text evidence="1">The sequence shown here is derived from an EMBL/GenBank/DDBJ whole genome shotgun (WGS) entry which is preliminary data.</text>
</comment>
<sequence>MTRNCEWPTRNMRASDRSIHDFGGVRENIVSRASKKKLTPLSVYKYGANTGCGARELARYGMRLAPRGAHRRRVIFDRVPIRFRRGSARRVASDGACRPACTYVHTSSGDSCSSGSN</sequence>
<protein>
    <submittedName>
        <fullName evidence="1">Uncharacterized protein</fullName>
    </submittedName>
</protein>
<dbReference type="EMBL" id="BGZK01000997">
    <property type="protein sequence ID" value="GBP67955.1"/>
    <property type="molecule type" value="Genomic_DNA"/>
</dbReference>
<name>A0A4C1Y0M2_EUMVA</name>
<evidence type="ECO:0000313" key="2">
    <source>
        <dbReference type="Proteomes" id="UP000299102"/>
    </source>
</evidence>
<accession>A0A4C1Y0M2</accession>
<keyword evidence="2" id="KW-1185">Reference proteome</keyword>
<proteinExistence type="predicted"/>
<gene>
    <name evidence="1" type="ORF">EVAR_25351_1</name>
</gene>